<dbReference type="RefSeq" id="WP_129646482.1">
    <property type="nucleotide sequence ID" value="NZ_BLJN01000002.1"/>
</dbReference>
<evidence type="ECO:0000259" key="10">
    <source>
        <dbReference type="Pfam" id="PF02355"/>
    </source>
</evidence>
<keyword evidence="8 9" id="KW-0472">Membrane</keyword>
<dbReference type="Pfam" id="PF07549">
    <property type="entry name" value="Sec_GG"/>
    <property type="match status" value="1"/>
</dbReference>
<feature type="transmembrane region" description="Helical" evidence="9">
    <location>
        <begin position="137"/>
        <end position="154"/>
    </location>
</feature>
<evidence type="ECO:0000256" key="1">
    <source>
        <dbReference type="ARBA" id="ARBA00004651"/>
    </source>
</evidence>
<feature type="transmembrane region" description="Helical" evidence="9">
    <location>
        <begin position="236"/>
        <end position="255"/>
    </location>
</feature>
<evidence type="ECO:0000256" key="8">
    <source>
        <dbReference type="ARBA" id="ARBA00023136"/>
    </source>
</evidence>
<comment type="subcellular location">
    <subcellularLocation>
        <location evidence="1 9">Cell membrane</location>
        <topology evidence="1 9">Multi-pass membrane protein</topology>
    </subcellularLocation>
</comment>
<dbReference type="Proteomes" id="UP000445000">
    <property type="component" value="Unassembled WGS sequence"/>
</dbReference>
<comment type="caution">
    <text evidence="11">The sequence shown here is derived from an EMBL/GenBank/DDBJ whole genome shotgun (WGS) entry which is preliminary data.</text>
</comment>
<gene>
    <name evidence="9 11" type="primary">secF</name>
    <name evidence="11" type="ORF">GCM10011487_23610</name>
</gene>
<comment type="similarity">
    <text evidence="9">Belongs to the SecD/SecF family. SecF subfamily.</text>
</comment>
<evidence type="ECO:0000256" key="2">
    <source>
        <dbReference type="ARBA" id="ARBA00022448"/>
    </source>
</evidence>
<dbReference type="GO" id="GO:0015450">
    <property type="term" value="F:protein-transporting ATPase activity"/>
    <property type="evidence" value="ECO:0007669"/>
    <property type="project" value="InterPro"/>
</dbReference>
<evidence type="ECO:0000256" key="4">
    <source>
        <dbReference type="ARBA" id="ARBA00022692"/>
    </source>
</evidence>
<keyword evidence="2 9" id="KW-0813">Transport</keyword>
<feature type="domain" description="Protein export membrane protein SecD/SecF C-terminal" evidence="10">
    <location>
        <begin position="106"/>
        <end position="291"/>
    </location>
</feature>
<dbReference type="PRINTS" id="PR01755">
    <property type="entry name" value="SECFTRNLCASE"/>
</dbReference>
<keyword evidence="12" id="KW-1185">Reference proteome</keyword>
<dbReference type="Pfam" id="PF02355">
    <property type="entry name" value="SecD_SecF_C"/>
    <property type="match status" value="1"/>
</dbReference>
<evidence type="ECO:0000313" key="12">
    <source>
        <dbReference type="Proteomes" id="UP000445000"/>
    </source>
</evidence>
<dbReference type="GO" id="GO:0043952">
    <property type="term" value="P:protein transport by the Sec complex"/>
    <property type="evidence" value="ECO:0007669"/>
    <property type="project" value="UniProtKB-UniRule"/>
</dbReference>
<accession>A0A829YBV5</accession>
<dbReference type="InterPro" id="IPR022813">
    <property type="entry name" value="SecD/SecF_arch_bac"/>
</dbReference>
<feature type="transmembrane region" description="Helical" evidence="9">
    <location>
        <begin position="188"/>
        <end position="209"/>
    </location>
</feature>
<dbReference type="InterPro" id="IPR055344">
    <property type="entry name" value="SecD_SecF_C_bact"/>
</dbReference>
<dbReference type="GO" id="GO:0005886">
    <property type="term" value="C:plasma membrane"/>
    <property type="evidence" value="ECO:0007669"/>
    <property type="project" value="UniProtKB-SubCell"/>
</dbReference>
<dbReference type="PANTHER" id="PTHR30081">
    <property type="entry name" value="PROTEIN-EXPORT MEMBRANE PROTEIN SEC"/>
    <property type="match status" value="1"/>
</dbReference>
<feature type="transmembrane region" description="Helical" evidence="9">
    <location>
        <begin position="18"/>
        <end position="39"/>
    </location>
</feature>
<evidence type="ECO:0000256" key="7">
    <source>
        <dbReference type="ARBA" id="ARBA00023010"/>
    </source>
</evidence>
<dbReference type="AlphaFoldDB" id="A0A829YBV5"/>
<dbReference type="SUPFAM" id="SSF82866">
    <property type="entry name" value="Multidrug efflux transporter AcrB transmembrane domain"/>
    <property type="match status" value="1"/>
</dbReference>
<sequence length="311" mass="34087">MEFFHKVTKYPFMHTRKVWYGVSGVAIIASIVLLFVHGLNLGIDFTGGVVLEFAYPKAANIERTRTALQEAGFHEAQVQNFGDERSVAVRLLPTDGQDVNQVSKAVTDALKKTDPEVELRRAEVVGPQVGEELTNQGGLAILFTFVLIGIYTWWRFQWKMGVSAIIATLHDPLIILGFFAVSDIPFDLAVLAAILAVIGYSLNDTVVVFDRVRENFHSMRKASPEEVMDASINQTLSRTIITSGATLLVVVVLLIEGGETLRGFSWALTIGILVGTYSSIYVAGALALDMKLSALDLIEQKKDTSELDALP</sequence>
<dbReference type="Gene3D" id="1.20.1640.10">
    <property type="entry name" value="Multidrug efflux transporter AcrB transmembrane domain"/>
    <property type="match status" value="1"/>
</dbReference>
<evidence type="ECO:0000256" key="3">
    <source>
        <dbReference type="ARBA" id="ARBA00022475"/>
    </source>
</evidence>
<dbReference type="GO" id="GO:0065002">
    <property type="term" value="P:intracellular protein transmembrane transport"/>
    <property type="evidence" value="ECO:0007669"/>
    <property type="project" value="UniProtKB-UniRule"/>
</dbReference>
<dbReference type="EMBL" id="BLJN01000002">
    <property type="protein sequence ID" value="GFE80361.1"/>
    <property type="molecule type" value="Genomic_DNA"/>
</dbReference>
<keyword evidence="3 9" id="KW-1003">Cell membrane</keyword>
<keyword evidence="7 9" id="KW-0811">Translocation</keyword>
<keyword evidence="4 9" id="KW-0812">Transmembrane</keyword>
<feature type="transmembrane region" description="Helical" evidence="9">
    <location>
        <begin position="161"/>
        <end position="182"/>
    </location>
</feature>
<comment type="function">
    <text evidence="9">Part of the Sec protein translocase complex. Interacts with the SecYEG preprotein conducting channel. SecDF uses the proton motive force (PMF) to complete protein translocation after the ATP-dependent function of SecA.</text>
</comment>
<dbReference type="PANTHER" id="PTHR30081:SF8">
    <property type="entry name" value="PROTEIN TRANSLOCASE SUBUNIT SECF"/>
    <property type="match status" value="1"/>
</dbReference>
<reference evidence="12" key="1">
    <citation type="submission" date="2020-01" db="EMBL/GenBank/DDBJ databases">
        <title>'Steroidobacter agaridevorans' sp. nov., agar-degrading bacteria isolated from rhizosphere soils.</title>
        <authorList>
            <person name="Ikenaga M."/>
            <person name="Kataoka M."/>
            <person name="Murouchi A."/>
            <person name="Katsuragi S."/>
            <person name="Sakai M."/>
        </authorList>
    </citation>
    <scope>NUCLEOTIDE SEQUENCE [LARGE SCALE GENOMIC DNA]</scope>
    <source>
        <strain evidence="12">YU21-B</strain>
    </source>
</reference>
<dbReference type="HAMAP" id="MF_01464_B">
    <property type="entry name" value="SecF_B"/>
    <property type="match status" value="1"/>
</dbReference>
<dbReference type="InterPro" id="IPR048634">
    <property type="entry name" value="SecD_SecF_C"/>
</dbReference>
<keyword evidence="6 9" id="KW-1133">Transmembrane helix</keyword>
<dbReference type="NCBIfam" id="TIGR00916">
    <property type="entry name" value="2A0604s01"/>
    <property type="match status" value="1"/>
</dbReference>
<dbReference type="NCBIfam" id="TIGR00966">
    <property type="entry name" value="transloc_SecF"/>
    <property type="match status" value="1"/>
</dbReference>
<evidence type="ECO:0000256" key="5">
    <source>
        <dbReference type="ARBA" id="ARBA00022927"/>
    </source>
</evidence>
<keyword evidence="5 9" id="KW-0653">Protein transport</keyword>
<evidence type="ECO:0000256" key="9">
    <source>
        <dbReference type="HAMAP-Rule" id="MF_01464"/>
    </source>
</evidence>
<dbReference type="InterPro" id="IPR022646">
    <property type="entry name" value="SecD/SecF_CS"/>
</dbReference>
<dbReference type="InterPro" id="IPR005665">
    <property type="entry name" value="SecF_bac"/>
</dbReference>
<feature type="transmembrane region" description="Helical" evidence="9">
    <location>
        <begin position="267"/>
        <end position="288"/>
    </location>
</feature>
<name>A0A829YBV5_9GAMM</name>
<dbReference type="InterPro" id="IPR022645">
    <property type="entry name" value="SecD/SecF_bac"/>
</dbReference>
<comment type="subunit">
    <text evidence="9">Forms a complex with SecD. Part of the essential Sec protein translocation apparatus which comprises SecA, SecYEG and auxiliary proteins SecDF-YajC and YidC.</text>
</comment>
<evidence type="ECO:0000256" key="6">
    <source>
        <dbReference type="ARBA" id="ARBA00022989"/>
    </source>
</evidence>
<dbReference type="GO" id="GO:0006605">
    <property type="term" value="P:protein targeting"/>
    <property type="evidence" value="ECO:0007669"/>
    <property type="project" value="UniProtKB-UniRule"/>
</dbReference>
<organism evidence="11 12">
    <name type="scientific">Steroidobacter agaridevorans</name>
    <dbReference type="NCBI Taxonomy" id="2695856"/>
    <lineage>
        <taxon>Bacteria</taxon>
        <taxon>Pseudomonadati</taxon>
        <taxon>Pseudomonadota</taxon>
        <taxon>Gammaproteobacteria</taxon>
        <taxon>Steroidobacterales</taxon>
        <taxon>Steroidobacteraceae</taxon>
        <taxon>Steroidobacter</taxon>
    </lineage>
</organism>
<evidence type="ECO:0000313" key="11">
    <source>
        <dbReference type="EMBL" id="GFE80361.1"/>
    </source>
</evidence>
<protein>
    <recommendedName>
        <fullName evidence="9">Protein-export membrane protein SecF</fullName>
    </recommendedName>
</protein>
<proteinExistence type="inferred from homology"/>